<protein>
    <recommendedName>
        <fullName evidence="3">SCP domain-containing protein</fullName>
    </recommendedName>
</protein>
<dbReference type="Proteomes" id="UP000053766">
    <property type="component" value="Unassembled WGS sequence"/>
</dbReference>
<organism evidence="1 2">
    <name type="scientific">Dictyocaulus viviparus</name>
    <name type="common">Bovine lungworm</name>
    <dbReference type="NCBI Taxonomy" id="29172"/>
    <lineage>
        <taxon>Eukaryota</taxon>
        <taxon>Metazoa</taxon>
        <taxon>Ecdysozoa</taxon>
        <taxon>Nematoda</taxon>
        <taxon>Chromadorea</taxon>
        <taxon>Rhabditida</taxon>
        <taxon>Rhabditina</taxon>
        <taxon>Rhabditomorpha</taxon>
        <taxon>Strongyloidea</taxon>
        <taxon>Metastrongylidae</taxon>
        <taxon>Dictyocaulus</taxon>
    </lineage>
</organism>
<gene>
    <name evidence="1" type="ORF">DICVIV_09632</name>
</gene>
<reference evidence="2" key="2">
    <citation type="journal article" date="2016" name="Sci. Rep.">
        <title>Dictyocaulus viviparus genome, variome and transcriptome elucidate lungworm biology and support future intervention.</title>
        <authorList>
            <person name="McNulty S.N."/>
            <person name="Strube C."/>
            <person name="Rosa B.A."/>
            <person name="Martin J.C."/>
            <person name="Tyagi R."/>
            <person name="Choi Y.J."/>
            <person name="Wang Q."/>
            <person name="Hallsworth Pepin K."/>
            <person name="Zhang X."/>
            <person name="Ozersky P."/>
            <person name="Wilson R.K."/>
            <person name="Sternberg P.W."/>
            <person name="Gasser R.B."/>
            <person name="Mitreva M."/>
        </authorList>
    </citation>
    <scope>NUCLEOTIDE SEQUENCE [LARGE SCALE GENOMIC DNA]</scope>
    <source>
        <strain evidence="2">HannoverDv2000</strain>
    </source>
</reference>
<dbReference type="EMBL" id="KN716481">
    <property type="protein sequence ID" value="KJH44341.1"/>
    <property type="molecule type" value="Genomic_DNA"/>
</dbReference>
<dbReference type="AlphaFoldDB" id="A0A0D8XPP2"/>
<dbReference type="InterPro" id="IPR035940">
    <property type="entry name" value="CAP_sf"/>
</dbReference>
<evidence type="ECO:0000313" key="2">
    <source>
        <dbReference type="Proteomes" id="UP000053766"/>
    </source>
</evidence>
<sequence length="164" mass="18963">MSVLLRYRRPQFSAIEGYNINVDNITSAFSPIVDEWWNTALKGRRLVNLTPSQENTPMIPFLQIVDEWWNTALKGRRLVNLTPSQENTPMIPFLQMANGKTNRIGCAYEWCVADHENIDVLPYALFVCRYGEDKVRIGHPIYHIGPPCDTCRNRCTFNNRLCKS</sequence>
<proteinExistence type="predicted"/>
<dbReference type="Gene3D" id="3.40.33.10">
    <property type="entry name" value="CAP"/>
    <property type="match status" value="1"/>
</dbReference>
<dbReference type="SUPFAM" id="SSF55797">
    <property type="entry name" value="PR-1-like"/>
    <property type="match status" value="1"/>
</dbReference>
<accession>A0A0D8XPP2</accession>
<evidence type="ECO:0008006" key="3">
    <source>
        <dbReference type="Google" id="ProtNLM"/>
    </source>
</evidence>
<evidence type="ECO:0000313" key="1">
    <source>
        <dbReference type="EMBL" id="KJH44341.1"/>
    </source>
</evidence>
<reference evidence="1 2" key="1">
    <citation type="submission" date="2013-11" db="EMBL/GenBank/DDBJ databases">
        <title>Draft genome of the bovine lungworm Dictyocaulus viviparus.</title>
        <authorList>
            <person name="Mitreva M."/>
        </authorList>
    </citation>
    <scope>NUCLEOTIDE SEQUENCE [LARGE SCALE GENOMIC DNA]</scope>
    <source>
        <strain evidence="1 2">HannoverDv2000</strain>
    </source>
</reference>
<dbReference type="OrthoDB" id="414826at2759"/>
<name>A0A0D8XPP2_DICVI</name>
<keyword evidence="2" id="KW-1185">Reference proteome</keyword>